<dbReference type="Proteomes" id="UP000054740">
    <property type="component" value="Unassembled WGS sequence"/>
</dbReference>
<feature type="compositionally biased region" description="Basic and acidic residues" evidence="1">
    <location>
        <begin position="58"/>
        <end position="76"/>
    </location>
</feature>
<keyword evidence="4" id="KW-1185">Reference proteome</keyword>
<sequence length="87" mass="9554">MKSICVVAAALLMAGLAQAHEGPLNEGKTREQARQELEQAYKDGVLPFRRSEYPPTEASRKKNREAYLRAHPEDAAKPTTSEASTGQ</sequence>
<evidence type="ECO:0008006" key="5">
    <source>
        <dbReference type="Google" id="ProtNLM"/>
    </source>
</evidence>
<keyword evidence="2" id="KW-0732">Signal</keyword>
<evidence type="ECO:0000313" key="4">
    <source>
        <dbReference type="Proteomes" id="UP000054740"/>
    </source>
</evidence>
<feature type="signal peptide" evidence="2">
    <location>
        <begin position="1"/>
        <end position="19"/>
    </location>
</feature>
<feature type="compositionally biased region" description="Polar residues" evidence="1">
    <location>
        <begin position="78"/>
        <end position="87"/>
    </location>
</feature>
<feature type="region of interest" description="Disordered" evidence="1">
    <location>
        <begin position="41"/>
        <end position="87"/>
    </location>
</feature>
<proteinExistence type="predicted"/>
<gene>
    <name evidence="3" type="ORF">AWB70_02089</name>
</gene>
<feature type="chain" id="PRO_5011116501" description="Purine nucleoside phosphorylase" evidence="2">
    <location>
        <begin position="20"/>
        <end position="87"/>
    </location>
</feature>
<accession>A0A158GKE7</accession>
<reference evidence="4" key="1">
    <citation type="submission" date="2016-01" db="EMBL/GenBank/DDBJ databases">
        <authorList>
            <person name="Peeters C."/>
        </authorList>
    </citation>
    <scope>NUCLEOTIDE SEQUENCE [LARGE SCALE GENOMIC DNA]</scope>
</reference>
<dbReference type="Pfam" id="PF13663">
    <property type="entry name" value="DUF4148"/>
    <property type="match status" value="1"/>
</dbReference>
<dbReference type="InterPro" id="IPR025421">
    <property type="entry name" value="DUF4148"/>
</dbReference>
<organism evidence="3 4">
    <name type="scientific">Caballeronia cordobensis</name>
    <name type="common">Burkholderia cordobensis</name>
    <dbReference type="NCBI Taxonomy" id="1353886"/>
    <lineage>
        <taxon>Bacteria</taxon>
        <taxon>Pseudomonadati</taxon>
        <taxon>Pseudomonadota</taxon>
        <taxon>Betaproteobacteria</taxon>
        <taxon>Burkholderiales</taxon>
        <taxon>Burkholderiaceae</taxon>
        <taxon>Caballeronia</taxon>
    </lineage>
</organism>
<dbReference type="EMBL" id="FCNY02000004">
    <property type="protein sequence ID" value="SAL32089.1"/>
    <property type="molecule type" value="Genomic_DNA"/>
</dbReference>
<dbReference type="RefSeq" id="WP_075644315.1">
    <property type="nucleotide sequence ID" value="NZ_FCNY02000004.1"/>
</dbReference>
<evidence type="ECO:0000313" key="3">
    <source>
        <dbReference type="EMBL" id="SAL32089.1"/>
    </source>
</evidence>
<evidence type="ECO:0000256" key="2">
    <source>
        <dbReference type="SAM" id="SignalP"/>
    </source>
</evidence>
<evidence type="ECO:0000256" key="1">
    <source>
        <dbReference type="SAM" id="MobiDB-lite"/>
    </source>
</evidence>
<name>A0A158GKE7_CABCO</name>
<dbReference type="AlphaFoldDB" id="A0A158GKE7"/>
<protein>
    <recommendedName>
        <fullName evidence="5">Purine nucleoside phosphorylase</fullName>
    </recommendedName>
</protein>